<reference evidence="2 3" key="1">
    <citation type="submission" date="2017-07" db="EMBL/GenBank/DDBJ databases">
        <title>A draft genome sequence of Komagataeibacter swingsii LMG 22125.</title>
        <authorList>
            <person name="Skraban J."/>
            <person name="Cleenwerck I."/>
            <person name="Vandamme P."/>
            <person name="Trcek J."/>
        </authorList>
    </citation>
    <scope>NUCLEOTIDE SEQUENCE [LARGE SCALE GENOMIC DNA]</scope>
    <source>
        <strain evidence="2 3">LMG 22125</strain>
    </source>
</reference>
<name>A0A2V4R8B3_9PROT</name>
<evidence type="ECO:0000313" key="2">
    <source>
        <dbReference type="EMBL" id="PYD71169.1"/>
    </source>
</evidence>
<feature type="transmembrane region" description="Helical" evidence="1">
    <location>
        <begin position="201"/>
        <end position="221"/>
    </location>
</feature>
<protein>
    <submittedName>
        <fullName evidence="2">O-antigen conversion protein</fullName>
    </submittedName>
</protein>
<feature type="transmembrane region" description="Helical" evidence="1">
    <location>
        <begin position="339"/>
        <end position="360"/>
    </location>
</feature>
<keyword evidence="1" id="KW-1133">Transmembrane helix</keyword>
<feature type="transmembrane region" description="Helical" evidence="1">
    <location>
        <begin position="155"/>
        <end position="181"/>
    </location>
</feature>
<organism evidence="2 3">
    <name type="scientific">Komagataeibacter swingsii</name>
    <dbReference type="NCBI Taxonomy" id="215220"/>
    <lineage>
        <taxon>Bacteria</taxon>
        <taxon>Pseudomonadati</taxon>
        <taxon>Pseudomonadota</taxon>
        <taxon>Alphaproteobacteria</taxon>
        <taxon>Acetobacterales</taxon>
        <taxon>Acetobacteraceae</taxon>
        <taxon>Komagataeibacter</taxon>
    </lineage>
</organism>
<dbReference type="InterPro" id="IPR025686">
    <property type="entry name" value="Glucos_trans_II"/>
</dbReference>
<feature type="transmembrane region" description="Helical" evidence="1">
    <location>
        <begin position="127"/>
        <end position="143"/>
    </location>
</feature>
<sequence length="484" mass="55518">MININKKEKTLFIYLMLSGFFYILPFIVSNVYYVDDYRRSFGDYYGWEKDGRPLANFFMFLLTYSNRGVDIFPLPILLSLPILALSGMIICRNVFYKESLIKKVIISLPILINPFFLNNLSFRFDCWTMAIAQLMATIAALSYREKTITHYAIRLLILTAILSTYQASMDFYISLCFLFYILSILDNKSFKNSSINFIKDLSLAAFSFAIYKISVLPFINFKNYSKQHSSFIIIDENFFHTLVQNIKMFLHLLLTVPKPYMFSIIAMFIFSIFLSKNNDGNFNISKKIMIFCSLVFFLFFTPGLCLLLNNPVVSYRVLLGFPPLVMFLFYLSFHSNLKFIGSAFIALNLFSTISTCYAYGNALTAQNAYRDILANEIFSKLLENGYKKNDKIVMIGNEPISPASIAAIKSNRTLANLMPTMLGDSAGWGYWVLPKFGAGYNPPSATEQASAKESIAGRKPDYSDIRFSLYKEDQYFVININDEK</sequence>
<comment type="caution">
    <text evidence="2">The sequence shown here is derived from an EMBL/GenBank/DDBJ whole genome shotgun (WGS) entry which is preliminary data.</text>
</comment>
<feature type="transmembrane region" description="Helical" evidence="1">
    <location>
        <begin position="71"/>
        <end position="91"/>
    </location>
</feature>
<feature type="transmembrane region" description="Helical" evidence="1">
    <location>
        <begin position="249"/>
        <end position="273"/>
    </location>
</feature>
<feature type="transmembrane region" description="Helical" evidence="1">
    <location>
        <begin position="103"/>
        <end position="121"/>
    </location>
</feature>
<dbReference type="RefSeq" id="WP_110555332.1">
    <property type="nucleotide sequence ID" value="NZ_NKUB01000001.1"/>
</dbReference>
<keyword evidence="1" id="KW-0812">Transmembrane</keyword>
<keyword evidence="3" id="KW-1185">Reference proteome</keyword>
<dbReference type="AlphaFoldDB" id="A0A2V4R8B3"/>
<evidence type="ECO:0000256" key="1">
    <source>
        <dbReference type="SAM" id="Phobius"/>
    </source>
</evidence>
<keyword evidence="1" id="KW-0472">Membrane</keyword>
<evidence type="ECO:0000313" key="3">
    <source>
        <dbReference type="Proteomes" id="UP000247371"/>
    </source>
</evidence>
<proteinExistence type="predicted"/>
<accession>A0A2V4R8B3</accession>
<dbReference type="Proteomes" id="UP000247371">
    <property type="component" value="Unassembled WGS sequence"/>
</dbReference>
<feature type="transmembrane region" description="Helical" evidence="1">
    <location>
        <begin position="315"/>
        <end position="333"/>
    </location>
</feature>
<feature type="transmembrane region" description="Helical" evidence="1">
    <location>
        <begin position="12"/>
        <end position="34"/>
    </location>
</feature>
<feature type="transmembrane region" description="Helical" evidence="1">
    <location>
        <begin position="288"/>
        <end position="308"/>
    </location>
</feature>
<gene>
    <name evidence="2" type="ORF">CFR76_00355</name>
</gene>
<dbReference type="Pfam" id="PF14264">
    <property type="entry name" value="Glucos_trans_II"/>
    <property type="match status" value="1"/>
</dbReference>
<dbReference type="EMBL" id="NKUB01000001">
    <property type="protein sequence ID" value="PYD71169.1"/>
    <property type="molecule type" value="Genomic_DNA"/>
</dbReference>